<keyword evidence="7" id="KW-1185">Reference proteome</keyword>
<evidence type="ECO:0000256" key="1">
    <source>
        <dbReference type="ARBA" id="ARBA00004141"/>
    </source>
</evidence>
<keyword evidence="3 5" id="KW-1133">Transmembrane helix</keyword>
<name>A0ABR5MH79_9BACI</name>
<feature type="transmembrane region" description="Helical" evidence="5">
    <location>
        <begin position="7"/>
        <end position="25"/>
    </location>
</feature>
<organism evidence="6 7">
    <name type="scientific">Oceanobacillus caeni</name>
    <dbReference type="NCBI Taxonomy" id="405946"/>
    <lineage>
        <taxon>Bacteria</taxon>
        <taxon>Bacillati</taxon>
        <taxon>Bacillota</taxon>
        <taxon>Bacilli</taxon>
        <taxon>Bacillales</taxon>
        <taxon>Bacillaceae</taxon>
        <taxon>Oceanobacillus</taxon>
    </lineage>
</organism>
<dbReference type="RefSeq" id="WP_060668977.1">
    <property type="nucleotide sequence ID" value="NZ_JAHHXM010000012.1"/>
</dbReference>
<evidence type="ECO:0000256" key="3">
    <source>
        <dbReference type="ARBA" id="ARBA00022989"/>
    </source>
</evidence>
<dbReference type="Proteomes" id="UP000037854">
    <property type="component" value="Unassembled WGS sequence"/>
</dbReference>
<evidence type="ECO:0000256" key="5">
    <source>
        <dbReference type="SAM" id="Phobius"/>
    </source>
</evidence>
<evidence type="ECO:0000256" key="4">
    <source>
        <dbReference type="ARBA" id="ARBA00023136"/>
    </source>
</evidence>
<keyword evidence="2 5" id="KW-0812">Transmembrane</keyword>
<dbReference type="Pfam" id="PF07681">
    <property type="entry name" value="DoxX"/>
    <property type="match status" value="1"/>
</dbReference>
<reference evidence="6 7" key="1">
    <citation type="submission" date="2015-07" db="EMBL/GenBank/DDBJ databases">
        <title>High-quality draft genome sequence of Oceanobacillus caeni HM6, a bacillus isolated from a human feces.</title>
        <authorList>
            <person name="Kumar J."/>
            <person name="Verma M.K."/>
            <person name="Pandey R."/>
            <person name="Bhambi M."/>
            <person name="Chauhan N."/>
        </authorList>
    </citation>
    <scope>NUCLEOTIDE SEQUENCE [LARGE SCALE GENOMIC DNA]</scope>
    <source>
        <strain evidence="6 7">HM6</strain>
    </source>
</reference>
<protein>
    <recommendedName>
        <fullName evidence="8">DoxX family protein</fullName>
    </recommendedName>
</protein>
<proteinExistence type="predicted"/>
<feature type="transmembrane region" description="Helical" evidence="5">
    <location>
        <begin position="37"/>
        <end position="60"/>
    </location>
</feature>
<comment type="caution">
    <text evidence="6">The sequence shown here is derived from an EMBL/GenBank/DDBJ whole genome shotgun (WGS) entry which is preliminary data.</text>
</comment>
<dbReference type="EMBL" id="LGTK01000060">
    <property type="protein sequence ID" value="KPH72122.1"/>
    <property type="molecule type" value="Genomic_DNA"/>
</dbReference>
<feature type="transmembrane region" description="Helical" evidence="5">
    <location>
        <begin position="67"/>
        <end position="86"/>
    </location>
</feature>
<comment type="subcellular location">
    <subcellularLocation>
        <location evidence="1">Membrane</location>
        <topology evidence="1">Multi-pass membrane protein</topology>
    </subcellularLocation>
</comment>
<evidence type="ECO:0000313" key="6">
    <source>
        <dbReference type="EMBL" id="KPH72122.1"/>
    </source>
</evidence>
<evidence type="ECO:0000313" key="7">
    <source>
        <dbReference type="Proteomes" id="UP000037854"/>
    </source>
</evidence>
<keyword evidence="4 5" id="KW-0472">Membrane</keyword>
<gene>
    <name evidence="6" type="ORF">AFL42_13970</name>
</gene>
<sequence>MQMTRWVCYAIGYVFITSGVIKLINGDFKIIFANLGIPYPELLLFLVAIAEIVCGTLICARMYIRKASSILIVIMLAAVLLTKLPLLSSGAFLHFLFEARLDFVMLLLLLAVYKYN</sequence>
<dbReference type="InterPro" id="IPR032808">
    <property type="entry name" value="DoxX"/>
</dbReference>
<accession>A0ABR5MH79</accession>
<feature type="transmembrane region" description="Helical" evidence="5">
    <location>
        <begin position="92"/>
        <end position="113"/>
    </location>
</feature>
<evidence type="ECO:0008006" key="8">
    <source>
        <dbReference type="Google" id="ProtNLM"/>
    </source>
</evidence>
<evidence type="ECO:0000256" key="2">
    <source>
        <dbReference type="ARBA" id="ARBA00022692"/>
    </source>
</evidence>